<keyword evidence="1" id="KW-1133">Transmembrane helix</keyword>
<dbReference type="EMBL" id="KN831964">
    <property type="protein sequence ID" value="KIO06024.1"/>
    <property type="molecule type" value="Genomic_DNA"/>
</dbReference>
<reference evidence="2 3" key="1">
    <citation type="submission" date="2014-04" db="EMBL/GenBank/DDBJ databases">
        <authorList>
            <consortium name="DOE Joint Genome Institute"/>
            <person name="Kuo A."/>
            <person name="Kohler A."/>
            <person name="Costa M.D."/>
            <person name="Nagy L.G."/>
            <person name="Floudas D."/>
            <person name="Copeland A."/>
            <person name="Barry K.W."/>
            <person name="Cichocki N."/>
            <person name="Veneault-Fourrey C."/>
            <person name="LaButti K."/>
            <person name="Lindquist E.A."/>
            <person name="Lipzen A."/>
            <person name="Lundell T."/>
            <person name="Morin E."/>
            <person name="Murat C."/>
            <person name="Sun H."/>
            <person name="Tunlid A."/>
            <person name="Henrissat B."/>
            <person name="Grigoriev I.V."/>
            <person name="Hibbett D.S."/>
            <person name="Martin F."/>
            <person name="Nordberg H.P."/>
            <person name="Cantor M.N."/>
            <person name="Hua S.X."/>
        </authorList>
    </citation>
    <scope>NUCLEOTIDE SEQUENCE [LARGE SCALE GENOMIC DNA]</scope>
    <source>
        <strain evidence="2 3">Marx 270</strain>
    </source>
</reference>
<feature type="transmembrane region" description="Helical" evidence="1">
    <location>
        <begin position="69"/>
        <end position="93"/>
    </location>
</feature>
<evidence type="ECO:0000256" key="1">
    <source>
        <dbReference type="SAM" id="Phobius"/>
    </source>
</evidence>
<protein>
    <submittedName>
        <fullName evidence="2">Uncharacterized protein</fullName>
    </submittedName>
</protein>
<organism evidence="2 3">
    <name type="scientific">Pisolithus tinctorius Marx 270</name>
    <dbReference type="NCBI Taxonomy" id="870435"/>
    <lineage>
        <taxon>Eukaryota</taxon>
        <taxon>Fungi</taxon>
        <taxon>Dikarya</taxon>
        <taxon>Basidiomycota</taxon>
        <taxon>Agaricomycotina</taxon>
        <taxon>Agaricomycetes</taxon>
        <taxon>Agaricomycetidae</taxon>
        <taxon>Boletales</taxon>
        <taxon>Sclerodermatineae</taxon>
        <taxon>Pisolithaceae</taxon>
        <taxon>Pisolithus</taxon>
    </lineage>
</organism>
<dbReference type="AlphaFoldDB" id="A0A0C3PDY5"/>
<dbReference type="HOGENOM" id="CLU_1787601_0_0_1"/>
<keyword evidence="3" id="KW-1185">Reference proteome</keyword>
<keyword evidence="1" id="KW-0472">Membrane</keyword>
<evidence type="ECO:0000313" key="2">
    <source>
        <dbReference type="EMBL" id="KIO06024.1"/>
    </source>
</evidence>
<proteinExistence type="predicted"/>
<gene>
    <name evidence="2" type="ORF">M404DRAFT_491122</name>
</gene>
<sequence length="145" mass="16050">MTSCPLLIPMNAYRFVNRNMPISMHLFIMGPTIAACARVVIIECMYWVPSVIIFRWPLSTGVGLTTDEVCICTCLYLSYSVIYGHAGGMALFVPSHVRVLLHLCAFLGSITTAFQSRARVARNLGYVNEDVAEWNYGAVLPLGVE</sequence>
<keyword evidence="1" id="KW-0812">Transmembrane</keyword>
<name>A0A0C3PDY5_PISTI</name>
<accession>A0A0C3PDY5</accession>
<evidence type="ECO:0000313" key="3">
    <source>
        <dbReference type="Proteomes" id="UP000054217"/>
    </source>
</evidence>
<feature type="transmembrane region" description="Helical" evidence="1">
    <location>
        <begin position="26"/>
        <end position="48"/>
    </location>
</feature>
<reference evidence="3" key="2">
    <citation type="submission" date="2015-01" db="EMBL/GenBank/DDBJ databases">
        <title>Evolutionary Origins and Diversification of the Mycorrhizal Mutualists.</title>
        <authorList>
            <consortium name="DOE Joint Genome Institute"/>
            <consortium name="Mycorrhizal Genomics Consortium"/>
            <person name="Kohler A."/>
            <person name="Kuo A."/>
            <person name="Nagy L.G."/>
            <person name="Floudas D."/>
            <person name="Copeland A."/>
            <person name="Barry K.W."/>
            <person name="Cichocki N."/>
            <person name="Veneault-Fourrey C."/>
            <person name="LaButti K."/>
            <person name="Lindquist E.A."/>
            <person name="Lipzen A."/>
            <person name="Lundell T."/>
            <person name="Morin E."/>
            <person name="Murat C."/>
            <person name="Riley R."/>
            <person name="Ohm R."/>
            <person name="Sun H."/>
            <person name="Tunlid A."/>
            <person name="Henrissat B."/>
            <person name="Grigoriev I.V."/>
            <person name="Hibbett D.S."/>
            <person name="Martin F."/>
        </authorList>
    </citation>
    <scope>NUCLEOTIDE SEQUENCE [LARGE SCALE GENOMIC DNA]</scope>
    <source>
        <strain evidence="3">Marx 270</strain>
    </source>
</reference>
<dbReference type="Proteomes" id="UP000054217">
    <property type="component" value="Unassembled WGS sequence"/>
</dbReference>
<dbReference type="InParanoid" id="A0A0C3PDY5"/>